<dbReference type="CDD" id="cd04867">
    <property type="entry name" value="TGS_YchF_OLA1"/>
    <property type="match status" value="1"/>
</dbReference>
<evidence type="ECO:0000259" key="6">
    <source>
        <dbReference type="PROSITE" id="PS51880"/>
    </source>
</evidence>
<dbReference type="FunFam" id="1.10.150.300:FF:000001">
    <property type="entry name" value="Ribosome-binding ATPase YchF"/>
    <property type="match status" value="1"/>
</dbReference>
<evidence type="ECO:0000313" key="7">
    <source>
        <dbReference type="EMBL" id="KAA8917076.1"/>
    </source>
</evidence>
<dbReference type="InterPro" id="IPR012676">
    <property type="entry name" value="TGS-like"/>
</dbReference>
<dbReference type="InterPro" id="IPR027417">
    <property type="entry name" value="P-loop_NTPase"/>
</dbReference>
<dbReference type="Pfam" id="PF06071">
    <property type="entry name" value="YchF-GTPase_C"/>
    <property type="match status" value="1"/>
</dbReference>
<dbReference type="InterPro" id="IPR031167">
    <property type="entry name" value="G_OBG"/>
</dbReference>
<dbReference type="InterPro" id="IPR023192">
    <property type="entry name" value="TGS-like_dom_sf"/>
</dbReference>
<dbReference type="PRINTS" id="PR00326">
    <property type="entry name" value="GTP1OBG"/>
</dbReference>
<dbReference type="GO" id="GO:0005737">
    <property type="term" value="C:cytoplasm"/>
    <property type="evidence" value="ECO:0007669"/>
    <property type="project" value="TreeGrafter"/>
</dbReference>
<dbReference type="SUPFAM" id="SSF52540">
    <property type="entry name" value="P-loop containing nucleoside triphosphate hydrolases"/>
    <property type="match status" value="1"/>
</dbReference>
<proteinExistence type="predicted"/>
<dbReference type="GO" id="GO:0005525">
    <property type="term" value="F:GTP binding"/>
    <property type="evidence" value="ECO:0007669"/>
    <property type="project" value="InterPro"/>
</dbReference>
<dbReference type="GO" id="GO:0016887">
    <property type="term" value="F:ATP hydrolysis activity"/>
    <property type="evidence" value="ECO:0007669"/>
    <property type="project" value="InterPro"/>
</dbReference>
<dbReference type="InterPro" id="IPR004095">
    <property type="entry name" value="TGS"/>
</dbReference>
<dbReference type="PROSITE" id="PS51710">
    <property type="entry name" value="G_OBG"/>
    <property type="match status" value="1"/>
</dbReference>
<dbReference type="NCBIfam" id="TIGR00092">
    <property type="entry name" value="redox-regulated ATPase YchF"/>
    <property type="match status" value="1"/>
</dbReference>
<feature type="domain" description="TGS" evidence="6">
    <location>
        <begin position="251"/>
        <end position="335"/>
    </location>
</feature>
<accession>A0A642VBZ0</accession>
<dbReference type="InterPro" id="IPR006073">
    <property type="entry name" value="GTP-bd"/>
</dbReference>
<evidence type="ECO:0000259" key="5">
    <source>
        <dbReference type="PROSITE" id="PS51710"/>
    </source>
</evidence>
<dbReference type="InterPro" id="IPR004396">
    <property type="entry name" value="ATPase_YchF/OLA1"/>
</dbReference>
<evidence type="ECO:0000313" key="8">
    <source>
        <dbReference type="Proteomes" id="UP000761534"/>
    </source>
</evidence>
<comment type="caution">
    <text evidence="7">The sequence shown here is derived from an EMBL/GenBank/DDBJ whole genome shotgun (WGS) entry which is preliminary data.</text>
</comment>
<dbReference type="SUPFAM" id="SSF81271">
    <property type="entry name" value="TGS-like"/>
    <property type="match status" value="1"/>
</dbReference>
<evidence type="ECO:0000256" key="4">
    <source>
        <dbReference type="ARBA" id="ARBA00068719"/>
    </source>
</evidence>
<name>A0A642VBZ0_9ASCO</name>
<dbReference type="EMBL" id="SWFS01000066">
    <property type="protein sequence ID" value="KAA8917076.1"/>
    <property type="molecule type" value="Genomic_DNA"/>
</dbReference>
<comment type="function">
    <text evidence="3">Hydrolyzes ATP, and can also hydrolyze GTP with lower efficiency. Has lower affinity for GTP.</text>
</comment>
<dbReference type="OrthoDB" id="424823at2759"/>
<dbReference type="AlphaFoldDB" id="A0A642VBZ0"/>
<protein>
    <recommendedName>
        <fullName evidence="4">Obg-like ATPase homolog</fullName>
    </recommendedName>
</protein>
<dbReference type="FunFam" id="3.10.20.30:FF:000001">
    <property type="entry name" value="Ribosome-binding ATPase YchF"/>
    <property type="match status" value="1"/>
</dbReference>
<keyword evidence="1" id="KW-0547">Nucleotide-binding</keyword>
<dbReference type="Gene3D" id="3.40.50.300">
    <property type="entry name" value="P-loop containing nucleotide triphosphate hydrolases"/>
    <property type="match status" value="1"/>
</dbReference>
<dbReference type="InterPro" id="IPR012675">
    <property type="entry name" value="Beta-grasp_dom_sf"/>
</dbReference>
<evidence type="ECO:0000256" key="3">
    <source>
        <dbReference type="ARBA" id="ARBA00059898"/>
    </source>
</evidence>
<feature type="domain" description="OBG-type G" evidence="5">
    <location>
        <begin position="1"/>
        <end position="229"/>
    </location>
</feature>
<dbReference type="Proteomes" id="UP000761534">
    <property type="component" value="Unassembled WGS sequence"/>
</dbReference>
<keyword evidence="8" id="KW-1185">Reference proteome</keyword>
<reference evidence="7" key="1">
    <citation type="journal article" date="2019" name="G3 (Bethesda)">
        <title>Genome Assemblies of Two Rare Opportunistic Yeast Pathogens: Diutina rugosa (syn. Candida rugosa) and Trichomonascus ciferrii (syn. Candida ciferrii).</title>
        <authorList>
            <person name="Mixao V."/>
            <person name="Saus E."/>
            <person name="Hansen A.P."/>
            <person name="Lass-Florl C."/>
            <person name="Gabaldon T."/>
        </authorList>
    </citation>
    <scope>NUCLEOTIDE SEQUENCE</scope>
    <source>
        <strain evidence="7">CBS 4856</strain>
    </source>
</reference>
<dbReference type="InterPro" id="IPR013029">
    <property type="entry name" value="YchF_C"/>
</dbReference>
<keyword evidence="2" id="KW-0067">ATP-binding</keyword>
<dbReference type="PIRSF" id="PIRSF006641">
    <property type="entry name" value="CHP00092"/>
    <property type="match status" value="1"/>
</dbReference>
<evidence type="ECO:0000256" key="1">
    <source>
        <dbReference type="ARBA" id="ARBA00022741"/>
    </source>
</evidence>
<dbReference type="PANTHER" id="PTHR23305">
    <property type="entry name" value="OBG GTPASE FAMILY"/>
    <property type="match status" value="1"/>
</dbReference>
<sequence length="338" mass="37832">MDDKTKVIVPSKRFDKLCEIYKPSQAQIPASLTVFDIAGLVKGASQGDGLGNSFLSHIRAVDGLFQVVRAFDDQEIIHVEGNVDPVRDLQIIFDELILKDMEFASKTIELAERYMKKSPPNKAKEYKQELETAKKVLAHLEDNKRVINGQWSNAEIDVINSMKLLTAKPSVYLVNVTEEDYVSNSDNQRVKDIKQWVSENSPGDVVMPISISLEERLAILDTEAEKAQELESLSVQSALPSAITELRKSLRLISFFTCGPKEVREWTIRQGVKAPEAAGVIHNDLQKTFIQAQVYKYDDVLVCNGDESSLKSNGKLLQKGKDYVVEDGDIILFKVSSL</sequence>
<dbReference type="GO" id="GO:0005524">
    <property type="term" value="F:ATP binding"/>
    <property type="evidence" value="ECO:0007669"/>
    <property type="project" value="UniProtKB-KW"/>
</dbReference>
<dbReference type="PROSITE" id="PS51880">
    <property type="entry name" value="TGS"/>
    <property type="match status" value="1"/>
</dbReference>
<dbReference type="VEuPathDB" id="FungiDB:TRICI_000748"/>
<evidence type="ECO:0000256" key="2">
    <source>
        <dbReference type="ARBA" id="ARBA00022840"/>
    </source>
</evidence>
<dbReference type="Gene3D" id="3.10.20.30">
    <property type="match status" value="1"/>
</dbReference>
<dbReference type="Gene3D" id="1.10.150.300">
    <property type="entry name" value="TGS-like domain"/>
    <property type="match status" value="1"/>
</dbReference>
<gene>
    <name evidence="7" type="ORF">TRICI_000748</name>
</gene>
<organism evidence="7 8">
    <name type="scientific">Trichomonascus ciferrii</name>
    <dbReference type="NCBI Taxonomy" id="44093"/>
    <lineage>
        <taxon>Eukaryota</taxon>
        <taxon>Fungi</taxon>
        <taxon>Dikarya</taxon>
        <taxon>Ascomycota</taxon>
        <taxon>Saccharomycotina</taxon>
        <taxon>Dipodascomycetes</taxon>
        <taxon>Dipodascales</taxon>
        <taxon>Trichomonascaceae</taxon>
        <taxon>Trichomonascus</taxon>
        <taxon>Trichomonascus ciferrii complex</taxon>
    </lineage>
</organism>
<dbReference type="PANTHER" id="PTHR23305:SF11">
    <property type="entry name" value="OBG-LIKE ATPASE 1"/>
    <property type="match status" value="1"/>
</dbReference>